<keyword evidence="3 7" id="KW-0812">Transmembrane</keyword>
<evidence type="ECO:0000256" key="6">
    <source>
        <dbReference type="SAM" id="MobiDB-lite"/>
    </source>
</evidence>
<evidence type="ECO:0000313" key="10">
    <source>
        <dbReference type="Proteomes" id="UP000241085"/>
    </source>
</evidence>
<name>A0A2T4UUX1_9MICO</name>
<dbReference type="EMBL" id="PZPL01000001">
    <property type="protein sequence ID" value="PTL73340.1"/>
    <property type="molecule type" value="Genomic_DNA"/>
</dbReference>
<organism evidence="9 10">
    <name type="scientific">Rathayibacter caricis DSM 15933</name>
    <dbReference type="NCBI Taxonomy" id="1328867"/>
    <lineage>
        <taxon>Bacteria</taxon>
        <taxon>Bacillati</taxon>
        <taxon>Actinomycetota</taxon>
        <taxon>Actinomycetes</taxon>
        <taxon>Micrococcales</taxon>
        <taxon>Microbacteriaceae</taxon>
        <taxon>Rathayibacter</taxon>
    </lineage>
</organism>
<keyword evidence="4 7" id="KW-1133">Transmembrane helix</keyword>
<evidence type="ECO:0000313" key="9">
    <source>
        <dbReference type="EMBL" id="PTL73340.1"/>
    </source>
</evidence>
<keyword evidence="10" id="KW-1185">Reference proteome</keyword>
<feature type="region of interest" description="Disordered" evidence="6">
    <location>
        <begin position="152"/>
        <end position="195"/>
    </location>
</feature>
<dbReference type="RefSeq" id="WP_107574818.1">
    <property type="nucleotide sequence ID" value="NZ_PZPL01000001.1"/>
</dbReference>
<keyword evidence="5 7" id="KW-0472">Membrane</keyword>
<comment type="caution">
    <text evidence="9">The sequence shown here is derived from an EMBL/GenBank/DDBJ whole genome shotgun (WGS) entry which is preliminary data.</text>
</comment>
<feature type="transmembrane region" description="Helical" evidence="7">
    <location>
        <begin position="73"/>
        <end position="99"/>
    </location>
</feature>
<evidence type="ECO:0000256" key="7">
    <source>
        <dbReference type="SAM" id="Phobius"/>
    </source>
</evidence>
<dbReference type="InterPro" id="IPR007267">
    <property type="entry name" value="GtrA_DPMS_TM"/>
</dbReference>
<dbReference type="PANTHER" id="PTHR38459:SF1">
    <property type="entry name" value="PROPHAGE BACTOPRENOL-LINKED GLUCOSE TRANSLOCASE HOMOLOG"/>
    <property type="match status" value="1"/>
</dbReference>
<evidence type="ECO:0000256" key="4">
    <source>
        <dbReference type="ARBA" id="ARBA00022989"/>
    </source>
</evidence>
<evidence type="ECO:0000256" key="1">
    <source>
        <dbReference type="ARBA" id="ARBA00004141"/>
    </source>
</evidence>
<comment type="subcellular location">
    <subcellularLocation>
        <location evidence="1">Membrane</location>
        <topology evidence="1">Multi-pass membrane protein</topology>
    </subcellularLocation>
</comment>
<dbReference type="InterPro" id="IPR051401">
    <property type="entry name" value="GtrA_CellWall_Glycosyl"/>
</dbReference>
<sequence>MTRLFEKQQVRFLAAGSVNTAIDFVLLNIMTLALGAPVLIANSVSVVFGICLSYVMNHFFVFRYPDRVTVKRFLQFFAVTGFSSLVIQNVIIWLFEMLFGTSFGRSLLFLGSDADNNVLAINFAKAVAVLAGLVWNFAFYRLVVFRSHRGAPSASADDIGDQDLGAADSDAGRPLPREGRPTPVDSTDARPDPSH</sequence>
<dbReference type="Pfam" id="PF04138">
    <property type="entry name" value="GtrA_DPMS_TM"/>
    <property type="match status" value="1"/>
</dbReference>
<feature type="transmembrane region" description="Helical" evidence="7">
    <location>
        <begin position="119"/>
        <end position="139"/>
    </location>
</feature>
<feature type="domain" description="GtrA/DPMS transmembrane" evidence="8">
    <location>
        <begin position="11"/>
        <end position="145"/>
    </location>
</feature>
<dbReference type="PANTHER" id="PTHR38459">
    <property type="entry name" value="PROPHAGE BACTOPRENOL-LINKED GLUCOSE TRANSLOCASE HOMOLOG"/>
    <property type="match status" value="1"/>
</dbReference>
<gene>
    <name evidence="9" type="ORF">C1I63_11090</name>
</gene>
<evidence type="ECO:0000256" key="3">
    <source>
        <dbReference type="ARBA" id="ARBA00022692"/>
    </source>
</evidence>
<dbReference type="Proteomes" id="UP000241085">
    <property type="component" value="Unassembled WGS sequence"/>
</dbReference>
<feature type="transmembrane region" description="Helical" evidence="7">
    <location>
        <begin position="40"/>
        <end position="61"/>
    </location>
</feature>
<reference evidence="9 10" key="1">
    <citation type="submission" date="2018-03" db="EMBL/GenBank/DDBJ databases">
        <title>Bacteriophage NCPPB3778 and a type I-E CRISPR drive the evolution of the US Biological Select Agent, Rathayibacter toxicus.</title>
        <authorList>
            <person name="Davis E.W.II."/>
            <person name="Tabima J.F."/>
            <person name="Weisberg A.J."/>
            <person name="Dantas Lopes L."/>
            <person name="Wiseman M.S."/>
            <person name="Wiseman M.S."/>
            <person name="Pupko T."/>
            <person name="Belcher M.S."/>
            <person name="Sechler A.J."/>
            <person name="Tancos M.A."/>
            <person name="Schroeder B.K."/>
            <person name="Murray T.D."/>
            <person name="Luster D.G."/>
            <person name="Schneider W.L."/>
            <person name="Rogers E."/>
            <person name="Andreote F.D."/>
            <person name="Grunwald N.J."/>
            <person name="Putnam M.L."/>
            <person name="Chang J.H."/>
        </authorList>
    </citation>
    <scope>NUCLEOTIDE SEQUENCE [LARGE SCALE GENOMIC DNA]</scope>
    <source>
        <strain evidence="9 10">DSM 15933</strain>
    </source>
</reference>
<dbReference type="GO" id="GO:0005886">
    <property type="term" value="C:plasma membrane"/>
    <property type="evidence" value="ECO:0007669"/>
    <property type="project" value="TreeGrafter"/>
</dbReference>
<feature type="transmembrane region" description="Helical" evidence="7">
    <location>
        <begin position="12"/>
        <end position="34"/>
    </location>
</feature>
<accession>A0A2T4UUX1</accession>
<evidence type="ECO:0000256" key="2">
    <source>
        <dbReference type="ARBA" id="ARBA00009399"/>
    </source>
</evidence>
<dbReference type="AlphaFoldDB" id="A0A2T4UUX1"/>
<evidence type="ECO:0000256" key="5">
    <source>
        <dbReference type="ARBA" id="ARBA00023136"/>
    </source>
</evidence>
<protein>
    <submittedName>
        <fullName evidence="9">GtrA family protein</fullName>
    </submittedName>
</protein>
<comment type="similarity">
    <text evidence="2">Belongs to the GtrA family.</text>
</comment>
<proteinExistence type="inferred from homology"/>
<evidence type="ECO:0000259" key="8">
    <source>
        <dbReference type="Pfam" id="PF04138"/>
    </source>
</evidence>
<dbReference type="GO" id="GO:0000271">
    <property type="term" value="P:polysaccharide biosynthetic process"/>
    <property type="evidence" value="ECO:0007669"/>
    <property type="project" value="InterPro"/>
</dbReference>